<dbReference type="EMBL" id="VSRR010015181">
    <property type="protein sequence ID" value="MPC57914.1"/>
    <property type="molecule type" value="Genomic_DNA"/>
</dbReference>
<comment type="caution">
    <text evidence="1">The sequence shown here is derived from an EMBL/GenBank/DDBJ whole genome shotgun (WGS) entry which is preliminary data.</text>
</comment>
<accession>A0A5B7GMZ3</accession>
<dbReference type="Proteomes" id="UP000324222">
    <property type="component" value="Unassembled WGS sequence"/>
</dbReference>
<evidence type="ECO:0000313" key="1">
    <source>
        <dbReference type="EMBL" id="MPC57914.1"/>
    </source>
</evidence>
<name>A0A5B7GMZ3_PORTR</name>
<keyword evidence="2" id="KW-1185">Reference proteome</keyword>
<organism evidence="1 2">
    <name type="scientific">Portunus trituberculatus</name>
    <name type="common">Swimming crab</name>
    <name type="synonym">Neptunus trituberculatus</name>
    <dbReference type="NCBI Taxonomy" id="210409"/>
    <lineage>
        <taxon>Eukaryota</taxon>
        <taxon>Metazoa</taxon>
        <taxon>Ecdysozoa</taxon>
        <taxon>Arthropoda</taxon>
        <taxon>Crustacea</taxon>
        <taxon>Multicrustacea</taxon>
        <taxon>Malacostraca</taxon>
        <taxon>Eumalacostraca</taxon>
        <taxon>Eucarida</taxon>
        <taxon>Decapoda</taxon>
        <taxon>Pleocyemata</taxon>
        <taxon>Brachyura</taxon>
        <taxon>Eubrachyura</taxon>
        <taxon>Portunoidea</taxon>
        <taxon>Portunidae</taxon>
        <taxon>Portuninae</taxon>
        <taxon>Portunus</taxon>
    </lineage>
</organism>
<evidence type="ECO:0000313" key="2">
    <source>
        <dbReference type="Proteomes" id="UP000324222"/>
    </source>
</evidence>
<reference evidence="1 2" key="1">
    <citation type="submission" date="2019-05" db="EMBL/GenBank/DDBJ databases">
        <title>Another draft genome of Portunus trituberculatus and its Hox gene families provides insights of decapod evolution.</title>
        <authorList>
            <person name="Jeong J.-H."/>
            <person name="Song I."/>
            <person name="Kim S."/>
            <person name="Choi T."/>
            <person name="Kim D."/>
            <person name="Ryu S."/>
            <person name="Kim W."/>
        </authorList>
    </citation>
    <scope>NUCLEOTIDE SEQUENCE [LARGE SCALE GENOMIC DNA]</scope>
    <source>
        <tissue evidence="1">Muscle</tissue>
    </source>
</reference>
<sequence length="118" mass="12908">MQGNRVLSQPLFFYSSPWSRQACGHHHPPPVPVLLRSNFQCDVDSSLVGVYGDLLCLVVLGKEGEETGCALAIPEGSVVCRREVPPTTVEVCIVTKVWHMTYASCVGALMFMARLCNV</sequence>
<protein>
    <submittedName>
        <fullName evidence="1">Uncharacterized protein</fullName>
    </submittedName>
</protein>
<dbReference type="AlphaFoldDB" id="A0A5B7GMZ3"/>
<proteinExistence type="predicted"/>
<gene>
    <name evidence="1" type="ORF">E2C01_051904</name>
</gene>